<comment type="caution">
    <text evidence="2">The sequence shown here is derived from an EMBL/GenBank/DDBJ whole genome shotgun (WGS) entry which is preliminary data.</text>
</comment>
<accession>A0A4S2B0M0</accession>
<evidence type="ECO:0000313" key="3">
    <source>
        <dbReference type="Proteomes" id="UP000310532"/>
    </source>
</evidence>
<dbReference type="AlphaFoldDB" id="A0A4S2B0M0"/>
<keyword evidence="1" id="KW-0732">Signal</keyword>
<dbReference type="EMBL" id="SRYZ01000010">
    <property type="protein sequence ID" value="TGY07325.1"/>
    <property type="molecule type" value="Genomic_DNA"/>
</dbReference>
<name>A0A4S2B0M0_9BACE</name>
<reference evidence="2 3" key="1">
    <citation type="submission" date="2019-04" db="EMBL/GenBank/DDBJ databases">
        <title>Microbes associate with the intestines of laboratory mice.</title>
        <authorList>
            <person name="Navarre W."/>
            <person name="Wong E."/>
            <person name="Huang K."/>
            <person name="Tropini C."/>
            <person name="Ng K."/>
            <person name="Yu B."/>
        </authorList>
    </citation>
    <scope>NUCLEOTIDE SEQUENCE [LARGE SCALE GENOMIC DNA]</scope>
    <source>
        <strain evidence="2 3">NM69_E16B</strain>
    </source>
</reference>
<keyword evidence="3" id="KW-1185">Reference proteome</keyword>
<proteinExistence type="predicted"/>
<gene>
    <name evidence="2" type="ORF">E5355_06570</name>
</gene>
<feature type="signal peptide" evidence="1">
    <location>
        <begin position="1"/>
        <end position="27"/>
    </location>
</feature>
<organism evidence="2 3">
    <name type="scientific">Bacteroides muris</name>
    <name type="common">ex Afrizal et al. 2022</name>
    <dbReference type="NCBI Taxonomy" id="2516960"/>
    <lineage>
        <taxon>Bacteria</taxon>
        <taxon>Pseudomonadati</taxon>
        <taxon>Bacteroidota</taxon>
        <taxon>Bacteroidia</taxon>
        <taxon>Bacteroidales</taxon>
        <taxon>Bacteroidaceae</taxon>
        <taxon>Bacteroides</taxon>
    </lineage>
</organism>
<sequence length="121" mass="13777">MHQNFILTSAKKAFRVIGLLFITLIFASSCSEDDTIYTGILNIEITNWQPEWISHLFVIISPLEQQDEIIKIVKLTSDAPNHVELNPGNYKILIRADNNDYTPYITESVQIQIGKTETVVI</sequence>
<evidence type="ECO:0000313" key="2">
    <source>
        <dbReference type="EMBL" id="TGY07325.1"/>
    </source>
</evidence>
<protein>
    <submittedName>
        <fullName evidence="2">Uncharacterized protein</fullName>
    </submittedName>
</protein>
<feature type="chain" id="PRO_5020659326" evidence="1">
    <location>
        <begin position="28"/>
        <end position="121"/>
    </location>
</feature>
<dbReference type="RefSeq" id="WP_136009668.1">
    <property type="nucleotide sequence ID" value="NZ_SRYZ01000010.1"/>
</dbReference>
<evidence type="ECO:0000256" key="1">
    <source>
        <dbReference type="SAM" id="SignalP"/>
    </source>
</evidence>
<dbReference type="Proteomes" id="UP000310532">
    <property type="component" value="Unassembled WGS sequence"/>
</dbReference>